<proteinExistence type="predicted"/>
<feature type="domain" description="DUF1843" evidence="1">
    <location>
        <begin position="14"/>
        <end position="73"/>
    </location>
</feature>
<organism evidence="2">
    <name type="scientific">Streptomyces sp. NBC_00049</name>
    <dbReference type="NCBI Taxonomy" id="2903617"/>
    <lineage>
        <taxon>Bacteria</taxon>
        <taxon>Bacillati</taxon>
        <taxon>Actinomycetota</taxon>
        <taxon>Actinomycetes</taxon>
        <taxon>Kitasatosporales</taxon>
        <taxon>Streptomycetaceae</taxon>
        <taxon>Streptomyces</taxon>
    </lineage>
</organism>
<dbReference type="Pfam" id="PF08898">
    <property type="entry name" value="DUF1843"/>
    <property type="match status" value="1"/>
</dbReference>
<dbReference type="EMBL" id="CP108264">
    <property type="protein sequence ID" value="WTU76948.1"/>
    <property type="molecule type" value="Genomic_DNA"/>
</dbReference>
<evidence type="ECO:0000313" key="2">
    <source>
        <dbReference type="EMBL" id="WTU76948.1"/>
    </source>
</evidence>
<accession>A0AAU2JVX8</accession>
<dbReference type="AlphaFoldDB" id="A0AAU2JVX8"/>
<protein>
    <submittedName>
        <fullName evidence="2">DUF1843 domain-containing protein</fullName>
    </submittedName>
</protein>
<name>A0AAU2JVX8_9ACTN</name>
<gene>
    <name evidence="2" type="ORF">OG327_28480</name>
</gene>
<evidence type="ECO:0000259" key="1">
    <source>
        <dbReference type="Pfam" id="PF08898"/>
    </source>
</evidence>
<sequence>MARSDEEAQGGPVPPYGAAIHDAIAENDVQQMRAVAEAARKALYGVDFAPVPADRRVEVKVALDALESAIARLDQADGTGGAGGTDG</sequence>
<dbReference type="InterPro" id="IPR014994">
    <property type="entry name" value="DUF1843"/>
</dbReference>
<reference evidence="2" key="1">
    <citation type="submission" date="2022-10" db="EMBL/GenBank/DDBJ databases">
        <title>The complete genomes of actinobacterial strains from the NBC collection.</title>
        <authorList>
            <person name="Joergensen T.S."/>
            <person name="Alvarez Arevalo M."/>
            <person name="Sterndorff E.B."/>
            <person name="Faurdal D."/>
            <person name="Vuksanovic O."/>
            <person name="Mourched A.-S."/>
            <person name="Charusanti P."/>
            <person name="Shaw S."/>
            <person name="Blin K."/>
            <person name="Weber T."/>
        </authorList>
    </citation>
    <scope>NUCLEOTIDE SEQUENCE</scope>
    <source>
        <strain evidence="2">NBC_00049</strain>
    </source>
</reference>